<dbReference type="PROSITE" id="PS52039">
    <property type="entry name" value="TOPO_IA_2"/>
    <property type="match status" value="1"/>
</dbReference>
<dbReference type="AlphaFoldDB" id="A0A9W8CW08"/>
<sequence>MRILCVAEKPSQAKAVVQILSNSQSTMRNGPSQYNKNYDFQYRIAGAFVPATMTSVMGHLTDLDFNENMRRWQSCNPAELFTAELRRRVDEKLEKVAQNLRQEARSATHLYIWTDCDREGEAIGSEVAEVCRAGNRRIIVRRAHFSSVLPQEIHNAMQNTRELDMHQVDAVEARIELDLRIGAALTRFQTLRLQSQFDAVKDKLISYGPCQFPTLGFVVDQFLRVESFVAEGFWFIYLQHQTENDGGTATFTWKRTRLFDQEAALALYAQCVGARTVRVDSVRARAKEKWRPLPLTTVELQKCCARFLRISPDATMALAEQLYNQGFVSYPRTETDQFDRAMNLQELVGKLTLMPRHVGEYAQRLASGEFRWPRMGRSNDKAHPPIHPVAAAPSLTGDLQRVYDFVARRFLACCSDNAKGQATEVDVSVGGERFSTAGLMITQRNYLDIYTFDRWSESTVPVYQQGQTFEPTVLELRTGETTAPRLLREADLVDAMDKNGIGTDATHAEHIKKIIDREYIFKAADDSLTPSTLGIGLKEGYDAIGLELSLCKPYLRRQMERELRLICQGSKQKASVVRESLELYRGVYMRTVEEVASLEAALSRCLGQQPRNEPGGAWTPRAGPQAVCACPSGDGGTWALRAIQNGARWMVGCSCYPQCRRTVWIPDCVAQVAVGSAACPQCAAGPRGPARLLDITFRPGTTPPGVPVLYQGCVRGCDELINELFDIHGAPPSAATSAAAGNRGPSRPSSAQSSGYSVEPVPRQNTPSYLPPQQQQQQQSQQPQQQPAYASMPAPAARHPPPAGSMPLSDNPLCSCGTLSVQRTTAKEGANKGRPFFCCSKAQDSRCGFFQWADQPSGSTPSSYPYRPSSASSSATMPASYADQQAAVKPKCRCGLFAALKQKTAQGENQGREYYLCTKTFQGCGFVCWKDEVDAYNARAASGQASSSSSSFAGERNGSQCYKCGQTGHWARDCSAQDGGGGGGGSYASEAPQRRGRARGGVAKSRSGRGRGRGRGAGGGASSRSRREPDGGFEFFD</sequence>
<dbReference type="PROSITE" id="PS51999">
    <property type="entry name" value="ZF_GRF"/>
    <property type="match status" value="2"/>
</dbReference>
<evidence type="ECO:0000259" key="13">
    <source>
        <dbReference type="PROSITE" id="PS50158"/>
    </source>
</evidence>
<dbReference type="InterPro" id="IPR023405">
    <property type="entry name" value="Topo_IA_core_domain"/>
</dbReference>
<dbReference type="Pfam" id="PF01131">
    <property type="entry name" value="Topoisom_bac"/>
    <property type="match status" value="1"/>
</dbReference>
<keyword evidence="6" id="KW-0862">Zinc</keyword>
<feature type="region of interest" description="Disordered" evidence="12">
    <location>
        <begin position="733"/>
        <end position="808"/>
    </location>
</feature>
<evidence type="ECO:0000256" key="2">
    <source>
        <dbReference type="ARBA" id="ARBA00009446"/>
    </source>
</evidence>
<keyword evidence="9 11" id="KW-0413">Isomerase</keyword>
<dbReference type="GO" id="GO:0031422">
    <property type="term" value="C:RecQ family helicase-topoisomerase III complex"/>
    <property type="evidence" value="ECO:0007669"/>
    <property type="project" value="TreeGrafter"/>
</dbReference>
<feature type="compositionally biased region" description="Low complexity" evidence="12">
    <location>
        <begin position="771"/>
        <end position="797"/>
    </location>
</feature>
<dbReference type="FunFam" id="1.10.290.10:FF:000001">
    <property type="entry name" value="DNA topoisomerase"/>
    <property type="match status" value="1"/>
</dbReference>
<dbReference type="GO" id="GO:0006310">
    <property type="term" value="P:DNA recombination"/>
    <property type="evidence" value="ECO:0007669"/>
    <property type="project" value="TreeGrafter"/>
</dbReference>
<accession>A0A9W8CW08</accession>
<dbReference type="PRINTS" id="PR00417">
    <property type="entry name" value="PRTPISMRASEI"/>
</dbReference>
<dbReference type="Proteomes" id="UP001149813">
    <property type="component" value="Unassembled WGS sequence"/>
</dbReference>
<dbReference type="SMART" id="SM00493">
    <property type="entry name" value="TOPRIM"/>
    <property type="match status" value="1"/>
</dbReference>
<evidence type="ECO:0000256" key="6">
    <source>
        <dbReference type="ARBA" id="ARBA00022833"/>
    </source>
</evidence>
<evidence type="ECO:0000256" key="4">
    <source>
        <dbReference type="ARBA" id="ARBA00022723"/>
    </source>
</evidence>
<keyword evidence="8 11" id="KW-0238">DNA-binding</keyword>
<dbReference type="InterPro" id="IPR003602">
    <property type="entry name" value="Topo_IA_DNA-bd_dom"/>
</dbReference>
<evidence type="ECO:0000256" key="8">
    <source>
        <dbReference type="ARBA" id="ARBA00023125"/>
    </source>
</evidence>
<evidence type="ECO:0000256" key="5">
    <source>
        <dbReference type="ARBA" id="ARBA00022771"/>
    </source>
</evidence>
<gene>
    <name evidence="17" type="primary">TOP3A</name>
    <name evidence="17" type="ORF">LPJ53_000004</name>
</gene>
<dbReference type="Gene3D" id="2.70.20.10">
    <property type="entry name" value="Topoisomerase I, domain 3"/>
    <property type="match status" value="1"/>
</dbReference>
<dbReference type="PANTHER" id="PTHR11390">
    <property type="entry name" value="PROKARYOTIC DNA TOPOISOMERASE"/>
    <property type="match status" value="1"/>
</dbReference>
<proteinExistence type="inferred from homology"/>
<evidence type="ECO:0000256" key="3">
    <source>
        <dbReference type="ARBA" id="ARBA00012891"/>
    </source>
</evidence>
<dbReference type="SMART" id="SM00343">
    <property type="entry name" value="ZnF_C2HC"/>
    <property type="match status" value="1"/>
</dbReference>
<comment type="similarity">
    <text evidence="2 11">Belongs to the type IA topoisomerase family.</text>
</comment>
<dbReference type="SMART" id="SM00436">
    <property type="entry name" value="TOP1Bc"/>
    <property type="match status" value="1"/>
</dbReference>
<dbReference type="Gene3D" id="3.40.50.140">
    <property type="match status" value="1"/>
</dbReference>
<dbReference type="SMART" id="SM00437">
    <property type="entry name" value="TOP1Ac"/>
    <property type="match status" value="1"/>
</dbReference>
<dbReference type="PROSITE" id="PS50158">
    <property type="entry name" value="ZF_CCHC"/>
    <property type="match status" value="1"/>
</dbReference>
<dbReference type="Gene3D" id="4.10.60.10">
    <property type="entry name" value="Zinc finger, CCHC-type"/>
    <property type="match status" value="1"/>
</dbReference>
<dbReference type="InterPro" id="IPR013824">
    <property type="entry name" value="Topo_IA_cen_sub1"/>
</dbReference>
<dbReference type="SUPFAM" id="SSF57756">
    <property type="entry name" value="Retrovirus zinc finger-like domains"/>
    <property type="match status" value="1"/>
</dbReference>
<dbReference type="InterPro" id="IPR000380">
    <property type="entry name" value="Topo_IA"/>
</dbReference>
<dbReference type="InterPro" id="IPR006171">
    <property type="entry name" value="TOPRIM_dom"/>
</dbReference>
<dbReference type="InterPro" id="IPR013825">
    <property type="entry name" value="Topo_IA_cen_sub2"/>
</dbReference>
<dbReference type="InterPro" id="IPR013497">
    <property type="entry name" value="Topo_IA_cen"/>
</dbReference>
<evidence type="ECO:0000256" key="9">
    <source>
        <dbReference type="ARBA" id="ARBA00023235"/>
    </source>
</evidence>
<feature type="domain" description="Toprim" evidence="14">
    <location>
        <begin position="2"/>
        <end position="146"/>
    </location>
</feature>
<dbReference type="GO" id="GO:0006281">
    <property type="term" value="P:DNA repair"/>
    <property type="evidence" value="ECO:0007669"/>
    <property type="project" value="TreeGrafter"/>
</dbReference>
<dbReference type="PANTHER" id="PTHR11390:SF21">
    <property type="entry name" value="DNA TOPOISOMERASE 3-ALPHA"/>
    <property type="match status" value="1"/>
</dbReference>
<comment type="function">
    <text evidence="11">Introduces a single-strand break via transesterification at a target site in duplex DNA. Releases the supercoiling and torsional tension of DNA introduced during the DNA replication and transcription by transiently cleaving and rejoining one strand of the DNA duplex. The scissile phosphodiester is attacked by the catalytic tyrosine of the enzyme, resulting in the formation of a DNA-(5'-phosphotyrosyl)-enzyme intermediate and the expulsion of a 3'-OH DNA strand.</text>
</comment>
<name>A0A9W8CW08_9FUNG</name>
<dbReference type="PROSITE" id="PS50880">
    <property type="entry name" value="TOPRIM"/>
    <property type="match status" value="1"/>
</dbReference>
<feature type="domain" description="GRF-type" evidence="15">
    <location>
        <begin position="814"/>
        <end position="856"/>
    </location>
</feature>
<dbReference type="InterPro" id="IPR003601">
    <property type="entry name" value="Topo_IA_2"/>
</dbReference>
<dbReference type="GO" id="GO:0006265">
    <property type="term" value="P:DNA topological change"/>
    <property type="evidence" value="ECO:0007669"/>
    <property type="project" value="InterPro"/>
</dbReference>
<keyword evidence="7 11" id="KW-0799">Topoisomerase</keyword>
<evidence type="ECO:0000256" key="7">
    <source>
        <dbReference type="ARBA" id="ARBA00023029"/>
    </source>
</evidence>
<dbReference type="GO" id="GO:0003677">
    <property type="term" value="F:DNA binding"/>
    <property type="evidence" value="ECO:0007669"/>
    <property type="project" value="UniProtKB-KW"/>
</dbReference>
<dbReference type="CDD" id="cd03362">
    <property type="entry name" value="TOPRIM_TopoIA_TopoIII"/>
    <property type="match status" value="1"/>
</dbReference>
<dbReference type="GO" id="GO:0008270">
    <property type="term" value="F:zinc ion binding"/>
    <property type="evidence" value="ECO:0007669"/>
    <property type="project" value="UniProtKB-KW"/>
</dbReference>
<dbReference type="EC" id="5.6.2.1" evidence="3 11"/>
<dbReference type="Pfam" id="PF00098">
    <property type="entry name" value="zf-CCHC"/>
    <property type="match status" value="1"/>
</dbReference>
<evidence type="ECO:0000259" key="16">
    <source>
        <dbReference type="PROSITE" id="PS52039"/>
    </source>
</evidence>
<reference evidence="17" key="1">
    <citation type="submission" date="2022-07" db="EMBL/GenBank/DDBJ databases">
        <title>Phylogenomic reconstructions and comparative analyses of Kickxellomycotina fungi.</title>
        <authorList>
            <person name="Reynolds N.K."/>
            <person name="Stajich J.E."/>
            <person name="Barry K."/>
            <person name="Grigoriev I.V."/>
            <person name="Crous P."/>
            <person name="Smith M.E."/>
        </authorList>
    </citation>
    <scope>NUCLEOTIDE SEQUENCE</scope>
    <source>
        <strain evidence="17">NBRC 32514</strain>
    </source>
</reference>
<feature type="domain" description="CCHC-type" evidence="13">
    <location>
        <begin position="961"/>
        <end position="974"/>
    </location>
</feature>
<evidence type="ECO:0000256" key="10">
    <source>
        <dbReference type="PROSITE-ProRule" id="PRU00047"/>
    </source>
</evidence>
<dbReference type="SUPFAM" id="SSF56712">
    <property type="entry name" value="Prokaryotic type I DNA topoisomerase"/>
    <property type="match status" value="1"/>
</dbReference>
<keyword evidence="5 10" id="KW-0863">Zinc-finger</keyword>
<dbReference type="Pfam" id="PF01751">
    <property type="entry name" value="Toprim"/>
    <property type="match status" value="1"/>
</dbReference>
<organism evidence="17 18">
    <name type="scientific">Coemansia erecta</name>
    <dbReference type="NCBI Taxonomy" id="147472"/>
    <lineage>
        <taxon>Eukaryota</taxon>
        <taxon>Fungi</taxon>
        <taxon>Fungi incertae sedis</taxon>
        <taxon>Zoopagomycota</taxon>
        <taxon>Kickxellomycotina</taxon>
        <taxon>Kickxellomycetes</taxon>
        <taxon>Kickxellales</taxon>
        <taxon>Kickxellaceae</taxon>
        <taxon>Coemansia</taxon>
    </lineage>
</organism>
<dbReference type="CDD" id="cd00186">
    <property type="entry name" value="TOP1Ac"/>
    <property type="match status" value="1"/>
</dbReference>
<keyword evidence="4" id="KW-0479">Metal-binding</keyword>
<evidence type="ECO:0000313" key="18">
    <source>
        <dbReference type="Proteomes" id="UP001149813"/>
    </source>
</evidence>
<feature type="domain" description="Topo IA-type catalytic" evidence="16">
    <location>
        <begin position="164"/>
        <end position="588"/>
    </location>
</feature>
<dbReference type="InterPro" id="IPR036875">
    <property type="entry name" value="Znf_CCHC_sf"/>
</dbReference>
<comment type="caution">
    <text evidence="17">The sequence shown here is derived from an EMBL/GenBank/DDBJ whole genome shotgun (WGS) entry which is preliminary data.</text>
</comment>
<dbReference type="Pfam" id="PF06839">
    <property type="entry name" value="Zn_ribbon_GRF"/>
    <property type="match status" value="2"/>
</dbReference>
<feature type="compositionally biased region" description="Polar residues" evidence="12">
    <location>
        <begin position="747"/>
        <end position="756"/>
    </location>
</feature>
<dbReference type="EMBL" id="JANBOJ010000001">
    <property type="protein sequence ID" value="KAJ1725743.1"/>
    <property type="molecule type" value="Genomic_DNA"/>
</dbReference>
<dbReference type="Gene3D" id="1.10.460.10">
    <property type="entry name" value="Topoisomerase I, domain 2"/>
    <property type="match status" value="1"/>
</dbReference>
<evidence type="ECO:0000259" key="15">
    <source>
        <dbReference type="PROSITE" id="PS51999"/>
    </source>
</evidence>
<evidence type="ECO:0000259" key="14">
    <source>
        <dbReference type="PROSITE" id="PS50880"/>
    </source>
</evidence>
<keyword evidence="18" id="KW-1185">Reference proteome</keyword>
<dbReference type="FunFam" id="3.40.50.140:FF:000005">
    <property type="entry name" value="DNA topoisomerase"/>
    <property type="match status" value="1"/>
</dbReference>
<dbReference type="Gene3D" id="1.10.290.10">
    <property type="entry name" value="Topoisomerase I, domain 4"/>
    <property type="match status" value="1"/>
</dbReference>
<evidence type="ECO:0000256" key="12">
    <source>
        <dbReference type="SAM" id="MobiDB-lite"/>
    </source>
</evidence>
<dbReference type="InterPro" id="IPR001878">
    <property type="entry name" value="Znf_CCHC"/>
</dbReference>
<evidence type="ECO:0000256" key="11">
    <source>
        <dbReference type="RuleBase" id="RU362092"/>
    </source>
</evidence>
<dbReference type="GO" id="GO:0003917">
    <property type="term" value="F:DNA topoisomerase type I (single strand cut, ATP-independent) activity"/>
    <property type="evidence" value="ECO:0007669"/>
    <property type="project" value="UniProtKB-EC"/>
</dbReference>
<evidence type="ECO:0000256" key="1">
    <source>
        <dbReference type="ARBA" id="ARBA00000213"/>
    </source>
</evidence>
<dbReference type="InterPro" id="IPR034144">
    <property type="entry name" value="TOPRIM_TopoIII"/>
</dbReference>
<dbReference type="GO" id="GO:0005634">
    <property type="term" value="C:nucleus"/>
    <property type="evidence" value="ECO:0007669"/>
    <property type="project" value="TreeGrafter"/>
</dbReference>
<evidence type="ECO:0000313" key="17">
    <source>
        <dbReference type="EMBL" id="KAJ1725743.1"/>
    </source>
</evidence>
<feature type="domain" description="GRF-type" evidence="15">
    <location>
        <begin position="892"/>
        <end position="933"/>
    </location>
</feature>
<dbReference type="OrthoDB" id="430051at2759"/>
<comment type="catalytic activity">
    <reaction evidence="1 11">
        <text>ATP-independent breakage of single-stranded DNA, followed by passage and rejoining.</text>
        <dbReference type="EC" id="5.6.2.1"/>
    </reaction>
</comment>
<dbReference type="InterPro" id="IPR013826">
    <property type="entry name" value="Topo_IA_cen_sub3"/>
</dbReference>
<protein>
    <recommendedName>
        <fullName evidence="3 11">DNA topoisomerase</fullName>
        <ecNumber evidence="3 11">5.6.2.1</ecNumber>
    </recommendedName>
</protein>
<dbReference type="InterPro" id="IPR010666">
    <property type="entry name" value="Znf_GRF"/>
</dbReference>
<feature type="region of interest" description="Disordered" evidence="12">
    <location>
        <begin position="981"/>
        <end position="1037"/>
    </location>
</feature>